<keyword evidence="7" id="KW-0472">Membrane</keyword>
<reference evidence="10" key="1">
    <citation type="submission" date="2025-08" db="UniProtKB">
        <authorList>
            <consortium name="RefSeq"/>
        </authorList>
    </citation>
    <scope>IDENTIFICATION</scope>
    <source>
        <tissue evidence="10">Muscle</tissue>
    </source>
</reference>
<dbReference type="PROSITE" id="PS50222">
    <property type="entry name" value="EF_HAND_2"/>
    <property type="match status" value="1"/>
</dbReference>
<keyword evidence="4" id="KW-0479">Metal-binding</keyword>
<organism evidence="9 10">
    <name type="scientific">Limulus polyphemus</name>
    <name type="common">Atlantic horseshoe crab</name>
    <dbReference type="NCBI Taxonomy" id="6850"/>
    <lineage>
        <taxon>Eukaryota</taxon>
        <taxon>Metazoa</taxon>
        <taxon>Ecdysozoa</taxon>
        <taxon>Arthropoda</taxon>
        <taxon>Chelicerata</taxon>
        <taxon>Merostomata</taxon>
        <taxon>Xiphosura</taxon>
        <taxon>Limulidae</taxon>
        <taxon>Limulus</taxon>
    </lineage>
</organism>
<dbReference type="InterPro" id="IPR011992">
    <property type="entry name" value="EF-hand-dom_pair"/>
</dbReference>
<dbReference type="Pfam" id="PF13405">
    <property type="entry name" value="EF-hand_6"/>
    <property type="match status" value="1"/>
</dbReference>
<sequence length="99" mass="11722">MDIRMWKNVFKTYDRDESGFLSTLELRMALNSAGYRVNSNILRTLVLRYGKKTQMGFEEFLICTVKLKSMIESFLEKDPRQTGCANFTLEEWVEKTMYN</sequence>
<evidence type="ECO:0000256" key="7">
    <source>
        <dbReference type="ARBA" id="ARBA00023136"/>
    </source>
</evidence>
<evidence type="ECO:0000256" key="6">
    <source>
        <dbReference type="ARBA" id="ARBA00022837"/>
    </source>
</evidence>
<dbReference type="InterPro" id="IPR002048">
    <property type="entry name" value="EF_hand_dom"/>
</dbReference>
<evidence type="ECO:0000256" key="4">
    <source>
        <dbReference type="ARBA" id="ARBA00022723"/>
    </source>
</evidence>
<name>A0ABM1BSI3_LIMPO</name>
<dbReference type="Gene3D" id="1.10.238.10">
    <property type="entry name" value="EF-hand"/>
    <property type="match status" value="1"/>
</dbReference>
<dbReference type="SUPFAM" id="SSF47473">
    <property type="entry name" value="EF-hand"/>
    <property type="match status" value="1"/>
</dbReference>
<keyword evidence="3" id="KW-0963">Cytoplasm</keyword>
<proteinExistence type="predicted"/>
<protein>
    <submittedName>
        <fullName evidence="10">Calpain-A-like</fullName>
    </submittedName>
</protein>
<evidence type="ECO:0000259" key="8">
    <source>
        <dbReference type="PROSITE" id="PS50222"/>
    </source>
</evidence>
<evidence type="ECO:0000313" key="10">
    <source>
        <dbReference type="RefSeq" id="XP_013787812.2"/>
    </source>
</evidence>
<comment type="subcellular location">
    <subcellularLocation>
        <location evidence="2">Cytoplasm</location>
    </subcellularLocation>
    <subcellularLocation>
        <location evidence="1">Endomembrane system</location>
    </subcellularLocation>
</comment>
<dbReference type="GeneID" id="106471736"/>
<gene>
    <name evidence="10" type="primary">LOC106471736</name>
</gene>
<dbReference type="RefSeq" id="XP_013787812.2">
    <property type="nucleotide sequence ID" value="XM_013932358.2"/>
</dbReference>
<evidence type="ECO:0000256" key="3">
    <source>
        <dbReference type="ARBA" id="ARBA00022490"/>
    </source>
</evidence>
<dbReference type="Proteomes" id="UP000694941">
    <property type="component" value="Unplaced"/>
</dbReference>
<evidence type="ECO:0000313" key="9">
    <source>
        <dbReference type="Proteomes" id="UP000694941"/>
    </source>
</evidence>
<feature type="domain" description="EF-hand" evidence="8">
    <location>
        <begin position="1"/>
        <end position="36"/>
    </location>
</feature>
<keyword evidence="9" id="KW-1185">Reference proteome</keyword>
<evidence type="ECO:0000256" key="1">
    <source>
        <dbReference type="ARBA" id="ARBA00004308"/>
    </source>
</evidence>
<evidence type="ECO:0000256" key="5">
    <source>
        <dbReference type="ARBA" id="ARBA00022737"/>
    </source>
</evidence>
<dbReference type="PANTHER" id="PTHR46735">
    <property type="entry name" value="CALPAIN, SMALL SUBUNIT 1 A-RELATED"/>
    <property type="match status" value="1"/>
</dbReference>
<keyword evidence="5" id="KW-0677">Repeat</keyword>
<dbReference type="PANTHER" id="PTHR46735:SF3">
    <property type="entry name" value="CALPAIN SMALL SUBUNIT 1-RELATED"/>
    <property type="match status" value="1"/>
</dbReference>
<keyword evidence="6" id="KW-0106">Calcium</keyword>
<dbReference type="PROSITE" id="PS00018">
    <property type="entry name" value="EF_HAND_1"/>
    <property type="match status" value="1"/>
</dbReference>
<evidence type="ECO:0000256" key="2">
    <source>
        <dbReference type="ARBA" id="ARBA00004496"/>
    </source>
</evidence>
<dbReference type="InterPro" id="IPR018247">
    <property type="entry name" value="EF_Hand_1_Ca_BS"/>
</dbReference>
<accession>A0ABM1BSI3</accession>